<evidence type="ECO:0000313" key="5">
    <source>
        <dbReference type="EMBL" id="CAB4871732.1"/>
    </source>
</evidence>
<dbReference type="EMBL" id="CAEZZP010000035">
    <property type="protein sequence ID" value="CAB4769734.1"/>
    <property type="molecule type" value="Genomic_DNA"/>
</dbReference>
<dbReference type="Pfam" id="PF07811">
    <property type="entry name" value="TadE"/>
    <property type="match status" value="1"/>
</dbReference>
<evidence type="ECO:0000313" key="7">
    <source>
        <dbReference type="EMBL" id="CAB5025273.1"/>
    </source>
</evidence>
<evidence type="ECO:0000259" key="1">
    <source>
        <dbReference type="Pfam" id="PF07811"/>
    </source>
</evidence>
<reference evidence="2" key="1">
    <citation type="submission" date="2020-05" db="EMBL/GenBank/DDBJ databases">
        <authorList>
            <person name="Chiriac C."/>
            <person name="Salcher M."/>
            <person name="Ghai R."/>
            <person name="Kavagutti S V."/>
        </authorList>
    </citation>
    <scope>NUCLEOTIDE SEQUENCE</scope>
</reference>
<evidence type="ECO:0000313" key="2">
    <source>
        <dbReference type="EMBL" id="CAB4722307.1"/>
    </source>
</evidence>
<dbReference type="EMBL" id="CAFAAL010000132">
    <property type="protein sequence ID" value="CAB4812184.1"/>
    <property type="molecule type" value="Genomic_DNA"/>
</dbReference>
<dbReference type="EMBL" id="CAEZYH010000047">
    <property type="protein sequence ID" value="CAB4722307.1"/>
    <property type="molecule type" value="Genomic_DNA"/>
</dbReference>
<dbReference type="EMBL" id="CAFBPS010000024">
    <property type="protein sequence ID" value="CAB5025273.1"/>
    <property type="molecule type" value="Genomic_DNA"/>
</dbReference>
<protein>
    <submittedName>
        <fullName evidence="2">Unannotated protein</fullName>
    </submittedName>
</protein>
<feature type="domain" description="TadE-like" evidence="1">
    <location>
        <begin position="2"/>
        <end position="33"/>
    </location>
</feature>
<dbReference type="AlphaFoldDB" id="A0A6J6REK1"/>
<dbReference type="InterPro" id="IPR012495">
    <property type="entry name" value="TadE-like_dom"/>
</dbReference>
<proteinExistence type="predicted"/>
<accession>A0A6J6REK1</accession>
<gene>
    <name evidence="2" type="ORF">UFOPK2658_01127</name>
    <name evidence="3" type="ORF">UFOPK2880_00742</name>
    <name evidence="4" type="ORF">UFOPK3004_01316</name>
    <name evidence="5" type="ORF">UFOPK3304_01044</name>
    <name evidence="6" type="ORF">UFOPK3494_00849</name>
    <name evidence="7" type="ORF">UFOPK4134_00522</name>
</gene>
<dbReference type="EMBL" id="CAFBMF010000043">
    <property type="protein sequence ID" value="CAB4899247.1"/>
    <property type="molecule type" value="Genomic_DNA"/>
</dbReference>
<evidence type="ECO:0000313" key="3">
    <source>
        <dbReference type="EMBL" id="CAB4769734.1"/>
    </source>
</evidence>
<evidence type="ECO:0000313" key="6">
    <source>
        <dbReference type="EMBL" id="CAB4899247.1"/>
    </source>
</evidence>
<sequence>MIPVIILLMMLAIQAGLYFHASSIAGAAAAEGAAAASVARIPSEVAARRGQRAAENLVIEAGGHTTSAALVAVNIETVTITVEAQVPRIIPFFPGSVRRTVIEPRERFTTELSR</sequence>
<dbReference type="EMBL" id="CAFBLJ010000049">
    <property type="protein sequence ID" value="CAB4871732.1"/>
    <property type="molecule type" value="Genomic_DNA"/>
</dbReference>
<name>A0A6J6REK1_9ZZZZ</name>
<organism evidence="2">
    <name type="scientific">freshwater metagenome</name>
    <dbReference type="NCBI Taxonomy" id="449393"/>
    <lineage>
        <taxon>unclassified sequences</taxon>
        <taxon>metagenomes</taxon>
        <taxon>ecological metagenomes</taxon>
    </lineage>
</organism>
<evidence type="ECO:0000313" key="4">
    <source>
        <dbReference type="EMBL" id="CAB4812184.1"/>
    </source>
</evidence>